<dbReference type="InterPro" id="IPR036188">
    <property type="entry name" value="FAD/NAD-bd_sf"/>
</dbReference>
<keyword evidence="4" id="KW-1185">Reference proteome</keyword>
<gene>
    <name evidence="3" type="ORF">HKK74_08895</name>
</gene>
<name>A0ABR7LM94_9ACTN</name>
<dbReference type="PANTHER" id="PTHR43476">
    <property type="entry name" value="3-(3-HYDROXY-PHENYL)PROPIONATE/3-HYDROXYCINNAMIC ACID HYDROXYLASE"/>
    <property type="match status" value="1"/>
</dbReference>
<evidence type="ECO:0000313" key="4">
    <source>
        <dbReference type="Proteomes" id="UP000805614"/>
    </source>
</evidence>
<feature type="domain" description="FAD-binding" evidence="2">
    <location>
        <begin position="5"/>
        <end position="323"/>
    </location>
</feature>
<sequence>MSESTTCCIAGGGPAGAVLGLLLARSGVDVMVLEKHGDFLRDFRGDTIHPSTREVIDEIGLGPRFEELPQRKVDRLNVVTDDGELGVVQLDLLKSRHPYITFIPQWDFLTMVTEEAARYPNFRLLMRAEAYDLVCERGRIAGLRYRDEKGEEHEIRAALTVVADGRNSTLPRAAGLVSRSYGAPMDVAWFRLDQAEGDPLDTFLRVGAGHLLVSINRTSYWQFGYLVPKGRFGEVRQKGIEEFRRHIAELAPFVADRVEGLDFDAVSVLEVRVDRLHRWYRPGLLVIGDAAHAMSPVAGVGINLAVQDAVAAANRLAGPLRRGVVRTEDLAAVQRRRKPPTIAVQRLQIALQDAFIGPTLRGDRPSRPPRGLQLVRQVRPLRRLLARLLGYGPLPEHVRIPAVRHEG</sequence>
<dbReference type="Pfam" id="PF01494">
    <property type="entry name" value="FAD_binding_3"/>
    <property type="match status" value="1"/>
</dbReference>
<reference evidence="3 4" key="1">
    <citation type="submission" date="2020-06" db="EMBL/GenBank/DDBJ databases">
        <title>Actinomadura xiongansis sp. nov., isolated from soil of Baiyangdian.</title>
        <authorList>
            <person name="Zhang X."/>
        </authorList>
    </citation>
    <scope>NUCLEOTIDE SEQUENCE [LARGE SCALE GENOMIC DNA]</scope>
    <source>
        <strain evidence="3 4">HBUM206468</strain>
    </source>
</reference>
<dbReference type="Gene3D" id="3.50.50.60">
    <property type="entry name" value="FAD/NAD(P)-binding domain"/>
    <property type="match status" value="2"/>
</dbReference>
<dbReference type="InterPro" id="IPR050631">
    <property type="entry name" value="PheA/TfdB_FAD_monoxygenase"/>
</dbReference>
<evidence type="ECO:0000259" key="2">
    <source>
        <dbReference type="Pfam" id="PF01494"/>
    </source>
</evidence>
<evidence type="ECO:0000313" key="3">
    <source>
        <dbReference type="EMBL" id="MBC6465610.1"/>
    </source>
</evidence>
<proteinExistence type="predicted"/>
<protein>
    <submittedName>
        <fullName evidence="3">FAD-dependent oxidoreductase</fullName>
    </submittedName>
</protein>
<accession>A0ABR7LM94</accession>
<dbReference type="PANTHER" id="PTHR43476:SF5">
    <property type="entry name" value="FAD-DEPENDENT MONOOXYGENASE"/>
    <property type="match status" value="1"/>
</dbReference>
<evidence type="ECO:0000256" key="1">
    <source>
        <dbReference type="ARBA" id="ARBA00023002"/>
    </source>
</evidence>
<dbReference type="NCBIfam" id="NF004833">
    <property type="entry name" value="PRK06185.1-1"/>
    <property type="match status" value="1"/>
</dbReference>
<dbReference type="InterPro" id="IPR002938">
    <property type="entry name" value="FAD-bd"/>
</dbReference>
<keyword evidence="1" id="KW-0560">Oxidoreductase</keyword>
<dbReference type="NCBIfam" id="NF004834">
    <property type="entry name" value="PRK06185.1-3"/>
    <property type="match status" value="1"/>
</dbReference>
<dbReference type="SUPFAM" id="SSF51905">
    <property type="entry name" value="FAD/NAD(P)-binding domain"/>
    <property type="match status" value="1"/>
</dbReference>
<dbReference type="Proteomes" id="UP000805614">
    <property type="component" value="Unassembled WGS sequence"/>
</dbReference>
<comment type="caution">
    <text evidence="3">The sequence shown here is derived from an EMBL/GenBank/DDBJ whole genome shotgun (WGS) entry which is preliminary data.</text>
</comment>
<organism evidence="3 4">
    <name type="scientific">Actinomadura alba</name>
    <dbReference type="NCBI Taxonomy" id="406431"/>
    <lineage>
        <taxon>Bacteria</taxon>
        <taxon>Bacillati</taxon>
        <taxon>Actinomycetota</taxon>
        <taxon>Actinomycetes</taxon>
        <taxon>Streptosporangiales</taxon>
        <taxon>Thermomonosporaceae</taxon>
        <taxon>Actinomadura</taxon>
    </lineage>
</organism>
<dbReference type="EMBL" id="JABVEC010000005">
    <property type="protein sequence ID" value="MBC6465610.1"/>
    <property type="molecule type" value="Genomic_DNA"/>
</dbReference>
<dbReference type="PRINTS" id="PR00420">
    <property type="entry name" value="RNGMNOXGNASE"/>
</dbReference>
<dbReference type="RefSeq" id="WP_187242633.1">
    <property type="nucleotide sequence ID" value="NZ_BAAAOK010000006.1"/>
</dbReference>